<dbReference type="PRINTS" id="PR00463">
    <property type="entry name" value="EP450I"/>
</dbReference>
<evidence type="ECO:0000256" key="1">
    <source>
        <dbReference type="ARBA" id="ARBA00001971"/>
    </source>
</evidence>
<organism evidence="7 8">
    <name type="scientific">Cercophora samala</name>
    <dbReference type="NCBI Taxonomy" id="330535"/>
    <lineage>
        <taxon>Eukaryota</taxon>
        <taxon>Fungi</taxon>
        <taxon>Dikarya</taxon>
        <taxon>Ascomycota</taxon>
        <taxon>Pezizomycotina</taxon>
        <taxon>Sordariomycetes</taxon>
        <taxon>Sordariomycetidae</taxon>
        <taxon>Sordariales</taxon>
        <taxon>Lasiosphaeriaceae</taxon>
        <taxon>Cercophora</taxon>
    </lineage>
</organism>
<dbReference type="InterPro" id="IPR017972">
    <property type="entry name" value="Cyt_P450_CS"/>
</dbReference>
<dbReference type="FunFam" id="1.10.630.10:FF:000343">
    <property type="entry name" value="Benzoate 4-monooxygenase cytochrome P450"/>
    <property type="match status" value="1"/>
</dbReference>
<keyword evidence="6" id="KW-0503">Monooxygenase</keyword>
<accession>A0AA40D525</accession>
<dbReference type="GO" id="GO:0004497">
    <property type="term" value="F:monooxygenase activity"/>
    <property type="evidence" value="ECO:0007669"/>
    <property type="project" value="UniProtKB-KW"/>
</dbReference>
<gene>
    <name evidence="7" type="ORF">QBC41DRAFT_27469</name>
</gene>
<evidence type="ECO:0000313" key="8">
    <source>
        <dbReference type="Proteomes" id="UP001174997"/>
    </source>
</evidence>
<name>A0AA40D525_9PEZI</name>
<dbReference type="PRINTS" id="PR00385">
    <property type="entry name" value="P450"/>
</dbReference>
<dbReference type="Gene3D" id="1.10.630.10">
    <property type="entry name" value="Cytochrome P450"/>
    <property type="match status" value="1"/>
</dbReference>
<dbReference type="Pfam" id="PF00067">
    <property type="entry name" value="p450"/>
    <property type="match status" value="1"/>
</dbReference>
<dbReference type="InterPro" id="IPR050121">
    <property type="entry name" value="Cytochrome_P450_monoxygenase"/>
</dbReference>
<evidence type="ECO:0000256" key="3">
    <source>
        <dbReference type="ARBA" id="ARBA00022723"/>
    </source>
</evidence>
<dbReference type="GO" id="GO:0020037">
    <property type="term" value="F:heme binding"/>
    <property type="evidence" value="ECO:0007669"/>
    <property type="project" value="InterPro"/>
</dbReference>
<dbReference type="EMBL" id="JAULSY010000135">
    <property type="protein sequence ID" value="KAK0662961.1"/>
    <property type="molecule type" value="Genomic_DNA"/>
</dbReference>
<sequence>MSPSLQELFVSYSGNRTTGEILTSFVLVSSGTWLAYHLVKVIYNLFFHPLAHIPGPLLSKATYIPEFWYDVVRSGLYTKQIQKMHDKYGPIVRINPHEVHCADRYFIDEIYAGGSRKRDKPMHQVRGSGVAENATFSTTGHDLHRVRRNALNKFFSRAQVFRLEPTIRDLAERLCDKILTVGKEAPFDVTTALSLFTTDVITGYCLGDNLGLVAQKGWEPNFREPLYAQLKLVYLFRFIPWLKHAGFAMAMFTRRLSEDMETLFNVLIVDMPNYVKRAQANLEKGVDDSEKTVFGSVLQSKDLPPAEKALQRLVEEGFSLFVAGTETVSWALTVITYHVLTKPEILRKLTDEVREAVRANNGEVPDWKTLEGLPYLGAVLYEGLRLSYGLASRTSRVAPTEDLFYQGTWKRPGANTEDKVQYVIPRGYAIGMSAVITHHDESIFPDSHSFVPERWLDEKNQHRKELDRALLSFSKGSRGCIGINLAYCELYVLLALLVDRVFPTMELYETTEADIAWDHDFFNPFPVWGSQGVRAVIKG</sequence>
<comment type="caution">
    <text evidence="7">The sequence shown here is derived from an EMBL/GenBank/DDBJ whole genome shotgun (WGS) entry which is preliminary data.</text>
</comment>
<keyword evidence="4 5" id="KW-0408">Iron</keyword>
<keyword evidence="6" id="KW-0560">Oxidoreductase</keyword>
<dbReference type="Proteomes" id="UP001174997">
    <property type="component" value="Unassembled WGS sequence"/>
</dbReference>
<comment type="similarity">
    <text evidence="6">Belongs to the cytochrome P450 family.</text>
</comment>
<dbReference type="GO" id="GO:0005506">
    <property type="term" value="F:iron ion binding"/>
    <property type="evidence" value="ECO:0007669"/>
    <property type="project" value="InterPro"/>
</dbReference>
<evidence type="ECO:0000313" key="7">
    <source>
        <dbReference type="EMBL" id="KAK0662961.1"/>
    </source>
</evidence>
<keyword evidence="8" id="KW-1185">Reference proteome</keyword>
<comment type="cofactor">
    <cofactor evidence="1 5">
        <name>heme</name>
        <dbReference type="ChEBI" id="CHEBI:30413"/>
    </cofactor>
</comment>
<feature type="binding site" description="axial binding residue" evidence="5">
    <location>
        <position position="480"/>
    </location>
    <ligand>
        <name>heme</name>
        <dbReference type="ChEBI" id="CHEBI:30413"/>
    </ligand>
    <ligandPart>
        <name>Fe</name>
        <dbReference type="ChEBI" id="CHEBI:18248"/>
    </ligandPart>
</feature>
<keyword evidence="2 5" id="KW-0349">Heme</keyword>
<dbReference type="AlphaFoldDB" id="A0AA40D525"/>
<dbReference type="InterPro" id="IPR002401">
    <property type="entry name" value="Cyt_P450_E_grp-I"/>
</dbReference>
<dbReference type="PANTHER" id="PTHR24305">
    <property type="entry name" value="CYTOCHROME P450"/>
    <property type="match status" value="1"/>
</dbReference>
<dbReference type="PROSITE" id="PS00086">
    <property type="entry name" value="CYTOCHROME_P450"/>
    <property type="match status" value="1"/>
</dbReference>
<reference evidence="7" key="1">
    <citation type="submission" date="2023-06" db="EMBL/GenBank/DDBJ databases">
        <title>Genome-scale phylogeny and comparative genomics of the fungal order Sordariales.</title>
        <authorList>
            <consortium name="Lawrence Berkeley National Laboratory"/>
            <person name="Hensen N."/>
            <person name="Bonometti L."/>
            <person name="Westerberg I."/>
            <person name="Brannstrom I.O."/>
            <person name="Guillou S."/>
            <person name="Cros-Aarteil S."/>
            <person name="Calhoun S."/>
            <person name="Haridas S."/>
            <person name="Kuo A."/>
            <person name="Mondo S."/>
            <person name="Pangilinan J."/>
            <person name="Riley R."/>
            <person name="Labutti K."/>
            <person name="Andreopoulos B."/>
            <person name="Lipzen A."/>
            <person name="Chen C."/>
            <person name="Yanf M."/>
            <person name="Daum C."/>
            <person name="Ng V."/>
            <person name="Clum A."/>
            <person name="Steindorff A."/>
            <person name="Ohm R."/>
            <person name="Martin F."/>
            <person name="Silar P."/>
            <person name="Natvig D."/>
            <person name="Lalanne C."/>
            <person name="Gautier V."/>
            <person name="Ament-Velasquez S.L."/>
            <person name="Kruys A."/>
            <person name="Hutchinson M.I."/>
            <person name="Powell A.J."/>
            <person name="Barry K."/>
            <person name="Miller A.N."/>
            <person name="Grigoriev I.V."/>
            <person name="Debuchy R."/>
            <person name="Gladieux P."/>
            <person name="Thoren M.H."/>
            <person name="Johannesson H."/>
        </authorList>
    </citation>
    <scope>NUCLEOTIDE SEQUENCE</scope>
    <source>
        <strain evidence="7">CBS 307.81</strain>
    </source>
</reference>
<dbReference type="InterPro" id="IPR036396">
    <property type="entry name" value="Cyt_P450_sf"/>
</dbReference>
<protein>
    <submittedName>
        <fullName evidence="7">Cytochrome P450 E-class, group I</fullName>
    </submittedName>
</protein>
<evidence type="ECO:0000256" key="6">
    <source>
        <dbReference type="RuleBase" id="RU000461"/>
    </source>
</evidence>
<dbReference type="PANTHER" id="PTHR24305:SF147">
    <property type="entry name" value="P450, PUTATIVE (EUROFUNG)-RELATED"/>
    <property type="match status" value="1"/>
</dbReference>
<proteinExistence type="inferred from homology"/>
<evidence type="ECO:0000256" key="5">
    <source>
        <dbReference type="PIRSR" id="PIRSR602401-1"/>
    </source>
</evidence>
<dbReference type="InterPro" id="IPR001128">
    <property type="entry name" value="Cyt_P450"/>
</dbReference>
<evidence type="ECO:0000256" key="4">
    <source>
        <dbReference type="ARBA" id="ARBA00023004"/>
    </source>
</evidence>
<keyword evidence="3 5" id="KW-0479">Metal-binding</keyword>
<dbReference type="CDD" id="cd11062">
    <property type="entry name" value="CYP58-like"/>
    <property type="match status" value="1"/>
</dbReference>
<dbReference type="GO" id="GO:0016705">
    <property type="term" value="F:oxidoreductase activity, acting on paired donors, with incorporation or reduction of molecular oxygen"/>
    <property type="evidence" value="ECO:0007669"/>
    <property type="project" value="InterPro"/>
</dbReference>
<dbReference type="SUPFAM" id="SSF48264">
    <property type="entry name" value="Cytochrome P450"/>
    <property type="match status" value="1"/>
</dbReference>
<evidence type="ECO:0000256" key="2">
    <source>
        <dbReference type="ARBA" id="ARBA00022617"/>
    </source>
</evidence>